<dbReference type="InterPro" id="IPR015883">
    <property type="entry name" value="Glyco_hydro_20_cat"/>
</dbReference>
<feature type="compositionally biased region" description="Polar residues" evidence="6">
    <location>
        <begin position="1"/>
        <end position="31"/>
    </location>
</feature>
<dbReference type="Proteomes" id="UP001201163">
    <property type="component" value="Unassembled WGS sequence"/>
</dbReference>
<name>A0AAD4QBB7_9AGAM</name>
<dbReference type="PANTHER" id="PTHR22600:SF26">
    <property type="entry name" value="BETA-N-ACETYLHEXOSAMINIDASE"/>
    <property type="match status" value="1"/>
</dbReference>
<dbReference type="GO" id="GO:0004563">
    <property type="term" value="F:beta-N-acetylhexosaminidase activity"/>
    <property type="evidence" value="ECO:0007669"/>
    <property type="project" value="UniProtKB-EC"/>
</dbReference>
<dbReference type="InterPro" id="IPR025705">
    <property type="entry name" value="Beta_hexosaminidase_sua/sub"/>
</dbReference>
<accession>A0AAD4QBB7</accession>
<evidence type="ECO:0000256" key="5">
    <source>
        <dbReference type="ARBA" id="ARBA00022801"/>
    </source>
</evidence>
<comment type="caution">
    <text evidence="8">The sequence shown here is derived from an EMBL/GenBank/DDBJ whole genome shotgun (WGS) entry which is preliminary data.</text>
</comment>
<evidence type="ECO:0000256" key="3">
    <source>
        <dbReference type="ARBA" id="ARBA00012663"/>
    </source>
</evidence>
<evidence type="ECO:0000313" key="8">
    <source>
        <dbReference type="EMBL" id="KAH8986688.1"/>
    </source>
</evidence>
<dbReference type="Gene3D" id="3.20.20.80">
    <property type="entry name" value="Glycosidases"/>
    <property type="match status" value="1"/>
</dbReference>
<dbReference type="GO" id="GO:0005975">
    <property type="term" value="P:carbohydrate metabolic process"/>
    <property type="evidence" value="ECO:0007669"/>
    <property type="project" value="InterPro"/>
</dbReference>
<dbReference type="InterPro" id="IPR017853">
    <property type="entry name" value="GH"/>
</dbReference>
<evidence type="ECO:0000256" key="1">
    <source>
        <dbReference type="ARBA" id="ARBA00001231"/>
    </source>
</evidence>
<proteinExistence type="inferred from homology"/>
<feature type="domain" description="Glycoside hydrolase family 20 catalytic" evidence="7">
    <location>
        <begin position="140"/>
        <end position="243"/>
    </location>
</feature>
<gene>
    <name evidence="8" type="ORF">EDB92DRAFT_1948971</name>
</gene>
<comment type="similarity">
    <text evidence="2">Belongs to the glycosyl hydrolase 20 family.</text>
</comment>
<evidence type="ECO:0000256" key="2">
    <source>
        <dbReference type="ARBA" id="ARBA00006285"/>
    </source>
</evidence>
<dbReference type="SUPFAM" id="SSF51445">
    <property type="entry name" value="(Trans)glycosidases"/>
    <property type="match status" value="1"/>
</dbReference>
<sequence length="270" mass="28438">MTLQISGQLRPPQQSATAPVPGGTSTSATTSQEDRLQWHHFFSTPSLCFSAQCSSQKQPTCSGPSPAIPNGSDPLRLGPSIAIHIALACLVVSRGADGLPADRRAKALSGLTLRLGSSSGAPRPIATEATLPLGSRDEAVWISSDDATAVAAKRFRFIQAASNLFYLDCGAGGWVGNHPVGNSRCEPLETWQNAYTFDPFANLTAAQTPLVLSGQQLLREGRSGSQNLESFVWPRTAASAEVFLTGPGGNVSAALPRLHELGYRSRSRGV</sequence>
<evidence type="ECO:0000256" key="4">
    <source>
        <dbReference type="ARBA" id="ARBA00022729"/>
    </source>
</evidence>
<organism evidence="8 9">
    <name type="scientific">Lactarius akahatsu</name>
    <dbReference type="NCBI Taxonomy" id="416441"/>
    <lineage>
        <taxon>Eukaryota</taxon>
        <taxon>Fungi</taxon>
        <taxon>Dikarya</taxon>
        <taxon>Basidiomycota</taxon>
        <taxon>Agaricomycotina</taxon>
        <taxon>Agaricomycetes</taxon>
        <taxon>Russulales</taxon>
        <taxon>Russulaceae</taxon>
        <taxon>Lactarius</taxon>
    </lineage>
</organism>
<dbReference type="EMBL" id="JAKELL010000052">
    <property type="protein sequence ID" value="KAH8986688.1"/>
    <property type="molecule type" value="Genomic_DNA"/>
</dbReference>
<comment type="catalytic activity">
    <reaction evidence="1">
        <text>Hydrolysis of terminal non-reducing N-acetyl-D-hexosamine residues in N-acetyl-beta-D-hexosaminides.</text>
        <dbReference type="EC" id="3.2.1.52"/>
    </reaction>
</comment>
<protein>
    <recommendedName>
        <fullName evidence="3">beta-N-acetylhexosaminidase</fullName>
        <ecNumber evidence="3">3.2.1.52</ecNumber>
    </recommendedName>
</protein>
<dbReference type="Pfam" id="PF00728">
    <property type="entry name" value="Glyco_hydro_20"/>
    <property type="match status" value="1"/>
</dbReference>
<dbReference type="GO" id="GO:0016020">
    <property type="term" value="C:membrane"/>
    <property type="evidence" value="ECO:0007669"/>
    <property type="project" value="TreeGrafter"/>
</dbReference>
<evidence type="ECO:0000259" key="7">
    <source>
        <dbReference type="Pfam" id="PF00728"/>
    </source>
</evidence>
<dbReference type="GO" id="GO:0030203">
    <property type="term" value="P:glycosaminoglycan metabolic process"/>
    <property type="evidence" value="ECO:0007669"/>
    <property type="project" value="TreeGrafter"/>
</dbReference>
<reference evidence="8" key="1">
    <citation type="submission" date="2022-01" db="EMBL/GenBank/DDBJ databases">
        <title>Comparative genomics reveals a dynamic genome evolution in the ectomycorrhizal milk-cap (Lactarius) mushrooms.</title>
        <authorList>
            <consortium name="DOE Joint Genome Institute"/>
            <person name="Lebreton A."/>
            <person name="Tang N."/>
            <person name="Kuo A."/>
            <person name="LaButti K."/>
            <person name="Drula E."/>
            <person name="Barry K."/>
            <person name="Clum A."/>
            <person name="Lipzen A."/>
            <person name="Mousain D."/>
            <person name="Ng V."/>
            <person name="Wang R."/>
            <person name="Wang X."/>
            <person name="Dai Y."/>
            <person name="Henrissat B."/>
            <person name="Grigoriev I.V."/>
            <person name="Guerin-Laguette A."/>
            <person name="Yu F."/>
            <person name="Martin F.M."/>
        </authorList>
    </citation>
    <scope>NUCLEOTIDE SEQUENCE</scope>
    <source>
        <strain evidence="8">QP</strain>
    </source>
</reference>
<keyword evidence="5" id="KW-0378">Hydrolase</keyword>
<dbReference type="PANTHER" id="PTHR22600">
    <property type="entry name" value="BETA-HEXOSAMINIDASE"/>
    <property type="match status" value="1"/>
</dbReference>
<keyword evidence="4" id="KW-0732">Signal</keyword>
<keyword evidence="9" id="KW-1185">Reference proteome</keyword>
<feature type="region of interest" description="Disordered" evidence="6">
    <location>
        <begin position="1"/>
        <end position="32"/>
    </location>
</feature>
<dbReference type="EC" id="3.2.1.52" evidence="3"/>
<evidence type="ECO:0000256" key="6">
    <source>
        <dbReference type="SAM" id="MobiDB-lite"/>
    </source>
</evidence>
<evidence type="ECO:0000313" key="9">
    <source>
        <dbReference type="Proteomes" id="UP001201163"/>
    </source>
</evidence>
<dbReference type="AlphaFoldDB" id="A0AAD4QBB7"/>